<evidence type="ECO:0000256" key="1">
    <source>
        <dbReference type="ARBA" id="ARBA00007461"/>
    </source>
</evidence>
<dbReference type="EMBL" id="CAFZ01000066">
    <property type="protein sequence ID" value="CCA69876.1"/>
    <property type="molecule type" value="Genomic_DNA"/>
</dbReference>
<dbReference type="PANTHER" id="PTHR12941:SF10">
    <property type="entry name" value="ER MEMBRANE PROTEIN COMPLEX SUBUNIT 8_9 HOMOLOG"/>
    <property type="match status" value="1"/>
</dbReference>
<dbReference type="InParanoid" id="G4TEZ9"/>
<evidence type="ECO:0000313" key="5">
    <source>
        <dbReference type="Proteomes" id="UP000007148"/>
    </source>
</evidence>
<gene>
    <name evidence="4" type="ORF">PIIN_03815</name>
</gene>
<sequence length="464" mass="51959">MKQMKHKAVSHRKQKSQDIGPRRSTAKPAKTREERAPLPSPAPPAFDIVIPKGLRTILVNSRAQIKQGNILVLPKEYIEYPNLPEIHKTQHVLNLEQKPPNVDEVCAEFSRYYLDATDKTLESPEKKEALVAVITRGILVYFQKTLPTNLLYMEERGQYAFLDNKYRTGIGSAHDTGDEPVMSGWYGADHLLRLLVKLPEILSLGSLDSYSINLIAKYVREMLDWMEVNKERLFLSTSLYRKIPTWYQTDIRSRASGTKTGDSIFNFAFLLSSTTVRMAPKLVLSHQAYLSMLLHASKHPHRAVNGVLLGPTSGGSEIVVEQVIPLLHHWTTLSPMMELGLELASTYAANSGLRVVGYYQASPTVHSQGLGPVGEKIVSRLRASVPDAAGILIHLDELRSKSSKTTPGIVANGSNQMELQDRNSPARTLELISTGLQTRFYDFDDHLENVHLDWLKNEACADKN</sequence>
<dbReference type="eggNOG" id="KOG3001">
    <property type="taxonomic scope" value="Eukaryota"/>
</dbReference>
<proteinExistence type="inferred from homology"/>
<dbReference type="eggNOG" id="KOG3289">
    <property type="taxonomic scope" value="Eukaryota"/>
</dbReference>
<dbReference type="PROSITE" id="PS51640">
    <property type="entry name" value="MRG"/>
    <property type="match status" value="1"/>
</dbReference>
<accession>G4TEZ9</accession>
<dbReference type="CDD" id="cd08060">
    <property type="entry name" value="MPN_UPF0172"/>
    <property type="match status" value="1"/>
</dbReference>
<dbReference type="GO" id="GO:0072546">
    <property type="term" value="C:EMC complex"/>
    <property type="evidence" value="ECO:0007669"/>
    <property type="project" value="InterPro"/>
</dbReference>
<dbReference type="Gene3D" id="1.10.274.30">
    <property type="entry name" value="MRG domain"/>
    <property type="match status" value="1"/>
</dbReference>
<feature type="compositionally biased region" description="Basic residues" evidence="2">
    <location>
        <begin position="1"/>
        <end position="14"/>
    </location>
</feature>
<protein>
    <recommendedName>
        <fullName evidence="3">MPN domain-containing protein</fullName>
    </recommendedName>
</protein>
<dbReference type="AlphaFoldDB" id="G4TEZ9"/>
<dbReference type="InterPro" id="IPR005366">
    <property type="entry name" value="EMC8/9"/>
</dbReference>
<dbReference type="Proteomes" id="UP000007148">
    <property type="component" value="Unassembled WGS sequence"/>
</dbReference>
<dbReference type="Pfam" id="PF05712">
    <property type="entry name" value="MRG"/>
    <property type="match status" value="1"/>
</dbReference>
<name>G4TEZ9_SERID</name>
<dbReference type="HOGENOM" id="CLU_589402_0_0_1"/>
<dbReference type="Pfam" id="PF03665">
    <property type="entry name" value="UPF0172"/>
    <property type="match status" value="1"/>
</dbReference>
<organism evidence="4 5">
    <name type="scientific">Serendipita indica (strain DSM 11827)</name>
    <name type="common">Root endophyte fungus</name>
    <name type="synonym">Piriformospora indica</name>
    <dbReference type="NCBI Taxonomy" id="1109443"/>
    <lineage>
        <taxon>Eukaryota</taxon>
        <taxon>Fungi</taxon>
        <taxon>Dikarya</taxon>
        <taxon>Basidiomycota</taxon>
        <taxon>Agaricomycotina</taxon>
        <taxon>Agaricomycetes</taxon>
        <taxon>Sebacinales</taxon>
        <taxon>Serendipitaceae</taxon>
        <taxon>Serendipita</taxon>
    </lineage>
</organism>
<dbReference type="OrthoDB" id="124855at2759"/>
<keyword evidence="5" id="KW-1185">Reference proteome</keyword>
<dbReference type="InterPro" id="IPR026541">
    <property type="entry name" value="MRG_dom"/>
</dbReference>
<comment type="similarity">
    <text evidence="1">Belongs to the EMC8/EMC9 family.</text>
</comment>
<evidence type="ECO:0000256" key="2">
    <source>
        <dbReference type="SAM" id="MobiDB-lite"/>
    </source>
</evidence>
<evidence type="ECO:0000313" key="4">
    <source>
        <dbReference type="EMBL" id="CCA69876.1"/>
    </source>
</evidence>
<comment type="caution">
    <text evidence="4">The sequence shown here is derived from an EMBL/GenBank/DDBJ whole genome shotgun (WGS) entry which is preliminary data.</text>
</comment>
<feature type="region of interest" description="Disordered" evidence="2">
    <location>
        <begin position="1"/>
        <end position="42"/>
    </location>
</feature>
<reference evidence="4 5" key="1">
    <citation type="journal article" date="2011" name="PLoS Pathog.">
        <title>Endophytic Life Strategies Decoded by Genome and Transcriptome Analyses of the Mutualistic Root Symbiont Piriformospora indica.</title>
        <authorList>
            <person name="Zuccaro A."/>
            <person name="Lahrmann U."/>
            <person name="Guldener U."/>
            <person name="Langen G."/>
            <person name="Pfiffi S."/>
            <person name="Biedenkopf D."/>
            <person name="Wong P."/>
            <person name="Samans B."/>
            <person name="Grimm C."/>
            <person name="Basiewicz M."/>
            <person name="Murat C."/>
            <person name="Martin F."/>
            <person name="Kogel K.H."/>
        </authorList>
    </citation>
    <scope>NUCLEOTIDE SEQUENCE [LARGE SCALE GENOMIC DNA]</scope>
    <source>
        <strain evidence="4 5">DSM 11827</strain>
    </source>
</reference>
<dbReference type="InterPro" id="IPR037518">
    <property type="entry name" value="MPN"/>
</dbReference>
<dbReference type="STRING" id="1109443.G4TEZ9"/>
<evidence type="ECO:0000259" key="3">
    <source>
        <dbReference type="PROSITE" id="PS50249"/>
    </source>
</evidence>
<dbReference type="InterPro" id="IPR038217">
    <property type="entry name" value="MRG_C_sf"/>
</dbReference>
<feature type="domain" description="MPN" evidence="3">
    <location>
        <begin position="282"/>
        <end position="414"/>
    </location>
</feature>
<dbReference type="PROSITE" id="PS50249">
    <property type="entry name" value="MPN"/>
    <property type="match status" value="1"/>
</dbReference>
<dbReference type="PANTHER" id="PTHR12941">
    <property type="entry name" value="ER MEMBRANE PROTEIN COMPLEX"/>
    <property type="match status" value="1"/>
</dbReference>
<dbReference type="Gene3D" id="3.40.140.10">
    <property type="entry name" value="Cytidine Deaminase, domain 2"/>
    <property type="match status" value="1"/>
</dbReference>